<name>A0A8C9QQ31_SCLFO</name>
<reference evidence="3" key="3">
    <citation type="submission" date="2025-09" db="UniProtKB">
        <authorList>
            <consortium name="Ensembl"/>
        </authorList>
    </citation>
    <scope>IDENTIFICATION</scope>
</reference>
<reference evidence="3" key="2">
    <citation type="submission" date="2025-08" db="UniProtKB">
        <authorList>
            <consortium name="Ensembl"/>
        </authorList>
    </citation>
    <scope>IDENTIFICATION</scope>
</reference>
<reference evidence="3 4" key="1">
    <citation type="submission" date="2019-04" db="EMBL/GenBank/DDBJ databases">
        <authorList>
            <consortium name="Wellcome Sanger Institute Data Sharing"/>
        </authorList>
    </citation>
    <scope>NUCLEOTIDE SEQUENCE [LARGE SCALE GENOMIC DNA]</scope>
</reference>
<organism evidence="3 4">
    <name type="scientific">Scleropages formosus</name>
    <name type="common">Asian bonytongue</name>
    <name type="synonym">Osteoglossum formosum</name>
    <dbReference type="NCBI Taxonomy" id="113540"/>
    <lineage>
        <taxon>Eukaryota</taxon>
        <taxon>Metazoa</taxon>
        <taxon>Chordata</taxon>
        <taxon>Craniata</taxon>
        <taxon>Vertebrata</taxon>
        <taxon>Euteleostomi</taxon>
        <taxon>Actinopterygii</taxon>
        <taxon>Neopterygii</taxon>
        <taxon>Teleostei</taxon>
        <taxon>Osteoglossocephala</taxon>
        <taxon>Osteoglossomorpha</taxon>
        <taxon>Osteoglossiformes</taxon>
        <taxon>Osteoglossidae</taxon>
        <taxon>Scleropages</taxon>
    </lineage>
</organism>
<dbReference type="GO" id="GO:0005929">
    <property type="term" value="C:cilium"/>
    <property type="evidence" value="ECO:0007669"/>
    <property type="project" value="TreeGrafter"/>
</dbReference>
<dbReference type="AlphaFoldDB" id="A0A8C9QQ31"/>
<evidence type="ECO:0000259" key="2">
    <source>
        <dbReference type="Pfam" id="PF24529"/>
    </source>
</evidence>
<keyword evidence="4" id="KW-1185">Reference proteome</keyword>
<evidence type="ECO:0000313" key="3">
    <source>
        <dbReference type="Ensembl" id="ENSSFOP00015000725.2"/>
    </source>
</evidence>
<sequence>MQVFPHDDVSDGMSDDLSDRMGMLGLPRSPPRGSEEGLFFDAVLGATQRWFSQFGWPRGPNPVALPRSFRRAVCQVQASGSTHKKGGSSLPPALGARTVYDMVLHLGGQLPPGVGGGHLLCGSAPERVRLLHPQPSLLCPSDQGASFPHVRPEHLLEPQDFRLWLSLQVSVSDVLVTGSIKLDDEDFESLSRRVWTDVLLQTYKVFVLPRVTKGSWGCHPGCEDEDHTARDDLDPQSRNIYSTWERRLLTWLNCTFQKMRWTVWDPQLYDGDVPPPRCIANFDADLADGLVLATALAAYCPFLIPARFRRMFSSGSSLEQNLHNGLIVCRALRELRLPFHIQVLQHAQRHSASLCITDTRCHSESLSITDSQCHSASLTLGVTQNHSASPTLCATQHH</sequence>
<dbReference type="GeneTree" id="ENSGT00940000163254"/>
<dbReference type="Ensembl" id="ENSSFOT00015000753.2">
    <property type="protein sequence ID" value="ENSSFOP00015000725.2"/>
    <property type="gene ID" value="ENSSFOG00015000545.2"/>
</dbReference>
<dbReference type="Pfam" id="PF24529">
    <property type="entry name" value="CFAP47"/>
    <property type="match status" value="1"/>
</dbReference>
<dbReference type="InterPro" id="IPR056343">
    <property type="entry name" value="CFAP47_dom"/>
</dbReference>
<accession>A0A8C9QQ31</accession>
<feature type="region of interest" description="Disordered" evidence="1">
    <location>
        <begin position="1"/>
        <end position="30"/>
    </location>
</feature>
<feature type="domain" description="Cilia- and flagella-associated protein 47" evidence="2">
    <location>
        <begin position="142"/>
        <end position="211"/>
    </location>
</feature>
<evidence type="ECO:0000256" key="1">
    <source>
        <dbReference type="SAM" id="MobiDB-lite"/>
    </source>
</evidence>
<evidence type="ECO:0000313" key="4">
    <source>
        <dbReference type="Proteomes" id="UP000694397"/>
    </source>
</evidence>
<dbReference type="PANTHER" id="PTHR45912:SF3">
    <property type="entry name" value="CILIA- AND FLAGELLA-ASSOCIATED PROTEIN 47"/>
    <property type="match status" value="1"/>
</dbReference>
<proteinExistence type="predicted"/>
<dbReference type="GO" id="GO:0007288">
    <property type="term" value="P:sperm axoneme assembly"/>
    <property type="evidence" value="ECO:0007669"/>
    <property type="project" value="TreeGrafter"/>
</dbReference>
<protein>
    <recommendedName>
        <fullName evidence="2">Cilia- and flagella-associated protein 47 domain-containing protein</fullName>
    </recommendedName>
</protein>
<dbReference type="PANTHER" id="PTHR45912">
    <property type="entry name" value="CILIA- AND FLAGELLA-ASSOCIATED PROTEIN 47"/>
    <property type="match status" value="1"/>
</dbReference>
<dbReference type="OrthoDB" id="10060824at2759"/>
<dbReference type="Proteomes" id="UP000694397">
    <property type="component" value="Chromosome 14"/>
</dbReference>